<reference evidence="2 3" key="3">
    <citation type="journal article" date="2014" name="J. Ind. Microbiol. Biotechnol.">
        <title>Genome mining of the Streptomyces avermitilis genome and development of genome-minimized hosts for heterologous expression of biosynthetic gene clusters.</title>
        <authorList>
            <person name="Ikeda H."/>
            <person name="Shin-ya K."/>
            <person name="Omura S."/>
        </authorList>
    </citation>
    <scope>NUCLEOTIDE SEQUENCE [LARGE SCALE GENOMIC DNA]</scope>
    <source>
        <strain evidence="3">ATCC 31267 / DSM 46492 / JCM 5070 / NBRC 14893 / NCIMB 12804 / NRRL 8165 / MA-4680</strain>
    </source>
</reference>
<feature type="compositionally biased region" description="Low complexity" evidence="1">
    <location>
        <begin position="1"/>
        <end position="21"/>
    </location>
</feature>
<proteinExistence type="predicted"/>
<evidence type="ECO:0000313" key="2">
    <source>
        <dbReference type="EMBL" id="BAC68213.1"/>
    </source>
</evidence>
<evidence type="ECO:0000256" key="1">
    <source>
        <dbReference type="SAM" id="MobiDB-lite"/>
    </source>
</evidence>
<name>Q82QK3_STRAW</name>
<evidence type="ECO:0000313" key="3">
    <source>
        <dbReference type="Proteomes" id="UP000000428"/>
    </source>
</evidence>
<organism evidence="2 3">
    <name type="scientific">Streptomyces avermitilis (strain ATCC 31267 / DSM 46492 / JCM 5070 / NBRC 14893 / NCIMB 12804 / NRRL 8165 / MA-4680)</name>
    <dbReference type="NCBI Taxonomy" id="227882"/>
    <lineage>
        <taxon>Bacteria</taxon>
        <taxon>Bacillati</taxon>
        <taxon>Actinomycetota</taxon>
        <taxon>Actinomycetes</taxon>
        <taxon>Kitasatosporales</taxon>
        <taxon>Streptomycetaceae</taxon>
        <taxon>Streptomyces</taxon>
    </lineage>
</organism>
<reference evidence="2 3" key="2">
    <citation type="journal article" date="2003" name="Nat. Biotechnol.">
        <title>Complete genome sequence and comparative analysis of the industrial microorganism Streptomyces avermitilis.</title>
        <authorList>
            <person name="Ikeda H."/>
            <person name="Ishikawa J."/>
            <person name="Hanamoto A."/>
            <person name="Shinose M."/>
            <person name="Kikuchi H."/>
            <person name="Shiba T."/>
            <person name="Sakaki Y."/>
            <person name="Hattori M."/>
            <person name="Omura S."/>
        </authorList>
    </citation>
    <scope>NUCLEOTIDE SEQUENCE [LARGE SCALE GENOMIC DNA]</scope>
    <source>
        <strain evidence="3">ATCC 31267 / DSM 46492 / JCM 5070 / NBRC 14893 / NCIMB 12804 / NRRL 8165 / MA-4680</strain>
    </source>
</reference>
<feature type="region of interest" description="Disordered" evidence="1">
    <location>
        <begin position="1"/>
        <end position="82"/>
    </location>
</feature>
<dbReference type="EMBL" id="BA000030">
    <property type="protein sequence ID" value="BAC68213.1"/>
    <property type="molecule type" value="Genomic_DNA"/>
</dbReference>
<accession>Q82QK3</accession>
<keyword evidence="3" id="KW-1185">Reference proteome</keyword>
<sequence>MPAGTAGPAPAAGRELLGPGRQQRRDQRPPASEAHLNWSLITLMSRRLTRKGHPDGWKKTGPMRKPGPTTLNQPRTSREMDG</sequence>
<reference evidence="2 3" key="1">
    <citation type="journal article" date="2001" name="Proc. Natl. Acad. Sci. U.S.A.">
        <title>Genome sequence of an industrial microorganism Streptomyces avermitilis: deducing the ability of producing secondary metabolites.</title>
        <authorList>
            <person name="Omura S."/>
            <person name="Ikeda H."/>
            <person name="Ishikawa J."/>
            <person name="Hanamoto A."/>
            <person name="Takahashi C."/>
            <person name="Shinose M."/>
            <person name="Takahashi Y."/>
            <person name="Horikawa H."/>
            <person name="Nakazawa H."/>
            <person name="Osonoe T."/>
            <person name="Kikuchi H."/>
            <person name="Shiba T."/>
            <person name="Sakaki Y."/>
            <person name="Hattori M."/>
        </authorList>
    </citation>
    <scope>NUCLEOTIDE SEQUENCE [LARGE SCALE GENOMIC DNA]</scope>
    <source>
        <strain evidence="3">ATCC 31267 / DSM 46492 / JCM 5070 / NBRC 14893 / NCIMB 12804 / NRRL 8165 / MA-4680</strain>
    </source>
</reference>
<dbReference type="Proteomes" id="UP000000428">
    <property type="component" value="Chromosome"/>
</dbReference>
<dbReference type="AlphaFoldDB" id="Q82QK3"/>
<dbReference type="HOGENOM" id="CLU_2556695_0_0_11"/>
<protein>
    <submittedName>
        <fullName evidence="2">Uncharacterized protein</fullName>
    </submittedName>
</protein>
<gene>
    <name evidence="2" type="ORF">SAVERM_503</name>
</gene>
<dbReference type="KEGG" id="sma:SAVERM_503"/>